<comment type="subunit">
    <text evidence="6">Monomer.</text>
</comment>
<dbReference type="CDD" id="cd01086">
    <property type="entry name" value="MetAP1"/>
    <property type="match status" value="1"/>
</dbReference>
<dbReference type="RefSeq" id="WP_087102352.1">
    <property type="nucleotide sequence ID" value="NZ_FWFG01000023.1"/>
</dbReference>
<feature type="binding site" evidence="6">
    <location>
        <position position="118"/>
    </location>
    <ligand>
        <name>a divalent metal cation</name>
        <dbReference type="ChEBI" id="CHEBI:60240"/>
        <label>1</label>
    </ligand>
</feature>
<evidence type="ECO:0000256" key="2">
    <source>
        <dbReference type="ARBA" id="ARBA00022438"/>
    </source>
</evidence>
<feature type="binding site" evidence="6">
    <location>
        <position position="214"/>
    </location>
    <ligand>
        <name>a divalent metal cation</name>
        <dbReference type="ChEBI" id="CHEBI:60240"/>
        <label>2</label>
        <note>catalytic</note>
    </ligand>
</feature>
<keyword evidence="4 6" id="KW-0479">Metal-binding</keyword>
<name>A0A1X6WUA1_9MICO</name>
<dbReference type="SUPFAM" id="SSF55920">
    <property type="entry name" value="Creatinase/aminopeptidase"/>
    <property type="match status" value="1"/>
</dbReference>
<dbReference type="PANTHER" id="PTHR43330">
    <property type="entry name" value="METHIONINE AMINOPEPTIDASE"/>
    <property type="match status" value="1"/>
</dbReference>
<dbReference type="EC" id="3.4.11.18" evidence="6 7"/>
<sequence length="273" mass="29587">MSLLRRRRPAEPERPTVEQMHPAGEFVAAVLSHLRTSVEVGQNLLEIDAEVHRMIREAGATSCYLDYHPRFGAYPFGKVICTSVNDAVLHGRPYDRVLADGDLLSLDLAVELEGWVADACVSVVVGTAAEEDLQLIRDTETVMWAGIDQVRAGNHVGDIGHAVQGRAHDLGYTINHQFGGHGVGRTMHEDPFIPNHGTPGHGIELTPGMVITVEPFLSPTTNELAITERDGWTVETVDGSRGAHAEHTLYVTDGDPIVLTARADDPSPRSSIG</sequence>
<feature type="binding site" evidence="6">
    <location>
        <position position="107"/>
    </location>
    <ligand>
        <name>a divalent metal cation</name>
        <dbReference type="ChEBI" id="CHEBI:60240"/>
        <label>1</label>
    </ligand>
</feature>
<feature type="binding site" evidence="6">
    <location>
        <position position="246"/>
    </location>
    <ligand>
        <name>a divalent metal cation</name>
        <dbReference type="ChEBI" id="CHEBI:60240"/>
        <label>1</label>
    </ligand>
</feature>
<proteinExistence type="inferred from homology"/>
<evidence type="ECO:0000256" key="7">
    <source>
        <dbReference type="RuleBase" id="RU003653"/>
    </source>
</evidence>
<dbReference type="Pfam" id="PF00557">
    <property type="entry name" value="Peptidase_M24"/>
    <property type="match status" value="1"/>
</dbReference>
<feature type="binding site" evidence="6">
    <location>
        <position position="246"/>
    </location>
    <ligand>
        <name>a divalent metal cation</name>
        <dbReference type="ChEBI" id="CHEBI:60240"/>
        <label>2</label>
        <note>catalytic</note>
    </ligand>
</feature>
<reference evidence="9 10" key="1">
    <citation type="submission" date="2017-02" db="EMBL/GenBank/DDBJ databases">
        <authorList>
            <person name="Peterson S.W."/>
        </authorList>
    </citation>
    <scope>NUCLEOTIDE SEQUENCE [LARGE SCALE GENOMIC DNA]</scope>
    <source>
        <strain evidence="9 10">CIP104813</strain>
    </source>
</reference>
<dbReference type="Proteomes" id="UP000195981">
    <property type="component" value="Unassembled WGS sequence"/>
</dbReference>
<dbReference type="InterPro" id="IPR002467">
    <property type="entry name" value="Pept_M24A_MAP1"/>
</dbReference>
<feature type="domain" description="Peptidase M24" evidence="8">
    <location>
        <begin position="18"/>
        <end position="253"/>
    </location>
</feature>
<dbReference type="AlphaFoldDB" id="A0A1X6WUA1"/>
<dbReference type="OrthoDB" id="9802055at2"/>
<keyword evidence="3 6" id="KW-0645">Protease</keyword>
<accession>A0A1X6WUA1</accession>
<evidence type="ECO:0000259" key="8">
    <source>
        <dbReference type="Pfam" id="PF00557"/>
    </source>
</evidence>
<evidence type="ECO:0000256" key="1">
    <source>
        <dbReference type="ARBA" id="ARBA00002521"/>
    </source>
</evidence>
<dbReference type="InterPro" id="IPR000994">
    <property type="entry name" value="Pept_M24"/>
</dbReference>
<evidence type="ECO:0000256" key="6">
    <source>
        <dbReference type="HAMAP-Rule" id="MF_01974"/>
    </source>
</evidence>
<organism evidence="9 10">
    <name type="scientific">Brachybacterium nesterenkovii</name>
    <dbReference type="NCBI Taxonomy" id="47847"/>
    <lineage>
        <taxon>Bacteria</taxon>
        <taxon>Bacillati</taxon>
        <taxon>Actinomycetota</taxon>
        <taxon>Actinomycetes</taxon>
        <taxon>Micrococcales</taxon>
        <taxon>Dermabacteraceae</taxon>
        <taxon>Brachybacterium</taxon>
    </lineage>
</organism>
<comment type="function">
    <text evidence="1 6">Removes the N-terminal methionine from nascent proteins. The N-terminal methionine is often cleaved when the second residue in the primary sequence is small and uncharged (Met-Ala-, Cys, Gly, Pro, Ser, Thr, or Val). Requires deformylation of the N(alpha)-formylated initiator methionine before it can be hydrolyzed.</text>
</comment>
<dbReference type="GO" id="GO:0006508">
    <property type="term" value="P:proteolysis"/>
    <property type="evidence" value="ECO:0007669"/>
    <property type="project" value="UniProtKB-KW"/>
</dbReference>
<dbReference type="PROSITE" id="PS00680">
    <property type="entry name" value="MAP_1"/>
    <property type="match status" value="1"/>
</dbReference>
<dbReference type="PRINTS" id="PR00599">
    <property type="entry name" value="MAPEPTIDASE"/>
</dbReference>
<evidence type="ECO:0000256" key="3">
    <source>
        <dbReference type="ARBA" id="ARBA00022670"/>
    </source>
</evidence>
<feature type="binding site" evidence="6">
    <location>
        <position position="118"/>
    </location>
    <ligand>
        <name>a divalent metal cation</name>
        <dbReference type="ChEBI" id="CHEBI:60240"/>
        <label>2</label>
        <note>catalytic</note>
    </ligand>
</feature>
<dbReference type="HAMAP" id="MF_01974">
    <property type="entry name" value="MetAP_1"/>
    <property type="match status" value="1"/>
</dbReference>
<dbReference type="InterPro" id="IPR001714">
    <property type="entry name" value="Pept_M24_MAP"/>
</dbReference>
<dbReference type="InterPro" id="IPR036005">
    <property type="entry name" value="Creatinase/aminopeptidase-like"/>
</dbReference>
<dbReference type="GO" id="GO:0004239">
    <property type="term" value="F:initiator methionyl aminopeptidase activity"/>
    <property type="evidence" value="ECO:0007669"/>
    <property type="project" value="UniProtKB-UniRule"/>
</dbReference>
<dbReference type="Gene3D" id="3.90.230.10">
    <property type="entry name" value="Creatinase/methionine aminopeptidase superfamily"/>
    <property type="match status" value="1"/>
</dbReference>
<keyword evidence="10" id="KW-1185">Reference proteome</keyword>
<evidence type="ECO:0000256" key="5">
    <source>
        <dbReference type="ARBA" id="ARBA00022801"/>
    </source>
</evidence>
<feature type="binding site" evidence="6">
    <location>
        <position position="188"/>
    </location>
    <ligand>
        <name>substrate</name>
    </ligand>
</feature>
<dbReference type="GO" id="GO:0046872">
    <property type="term" value="F:metal ion binding"/>
    <property type="evidence" value="ECO:0007669"/>
    <property type="project" value="UniProtKB-UniRule"/>
</dbReference>
<dbReference type="GO" id="GO:0005829">
    <property type="term" value="C:cytosol"/>
    <property type="evidence" value="ECO:0007669"/>
    <property type="project" value="TreeGrafter"/>
</dbReference>
<keyword evidence="2 6" id="KW-0031">Aminopeptidase</keyword>
<dbReference type="GO" id="GO:0070006">
    <property type="term" value="F:metalloaminopeptidase activity"/>
    <property type="evidence" value="ECO:0007669"/>
    <property type="project" value="UniProtKB-UniRule"/>
</dbReference>
<dbReference type="PANTHER" id="PTHR43330:SF27">
    <property type="entry name" value="METHIONINE AMINOPEPTIDASE"/>
    <property type="match status" value="1"/>
</dbReference>
<comment type="cofactor">
    <cofactor evidence="6">
        <name>Co(2+)</name>
        <dbReference type="ChEBI" id="CHEBI:48828"/>
    </cofactor>
    <cofactor evidence="6">
        <name>Zn(2+)</name>
        <dbReference type="ChEBI" id="CHEBI:29105"/>
    </cofactor>
    <cofactor evidence="6">
        <name>Mn(2+)</name>
        <dbReference type="ChEBI" id="CHEBI:29035"/>
    </cofactor>
    <cofactor evidence="6">
        <name>Fe(2+)</name>
        <dbReference type="ChEBI" id="CHEBI:29033"/>
    </cofactor>
    <text evidence="6">Binds 2 divalent metal cations per subunit. Has a high-affinity and a low affinity metal-binding site. The true nature of the physiological cofactor is under debate. The enzyme is active with cobalt, zinc, manganese or divalent iron ions. Most likely, methionine aminopeptidases function as mononuclear Fe(2+)-metalloproteases under physiological conditions, and the catalytically relevant metal-binding site has been assigned to the histidine-containing high-affinity site.</text>
</comment>
<gene>
    <name evidence="6" type="primary">map</name>
    <name evidence="9" type="ORF">FM110_02535</name>
</gene>
<evidence type="ECO:0000313" key="10">
    <source>
        <dbReference type="Proteomes" id="UP000195981"/>
    </source>
</evidence>
<protein>
    <recommendedName>
        <fullName evidence="6 7">Methionine aminopeptidase</fullName>
        <shortName evidence="6">MAP</shortName>
        <shortName evidence="6">MetAP</shortName>
        <ecNumber evidence="6 7">3.4.11.18</ecNumber>
    </recommendedName>
    <alternativeName>
        <fullName evidence="6">Peptidase M</fullName>
    </alternativeName>
</protein>
<feature type="binding site" evidence="6">
    <location>
        <position position="90"/>
    </location>
    <ligand>
        <name>substrate</name>
    </ligand>
</feature>
<comment type="catalytic activity">
    <reaction evidence="6 7">
        <text>Release of N-terminal amino acids, preferentially methionine, from peptides and arylamides.</text>
        <dbReference type="EC" id="3.4.11.18"/>
    </reaction>
</comment>
<comment type="similarity">
    <text evidence="6">Belongs to the peptidase M24A family. Methionine aminopeptidase type 1 subfamily.</text>
</comment>
<dbReference type="NCBIfam" id="TIGR00500">
    <property type="entry name" value="met_pdase_I"/>
    <property type="match status" value="1"/>
</dbReference>
<feature type="binding site" evidence="6">
    <location>
        <position position="181"/>
    </location>
    <ligand>
        <name>a divalent metal cation</name>
        <dbReference type="ChEBI" id="CHEBI:60240"/>
        <label>2</label>
        <note>catalytic</note>
    </ligand>
</feature>
<dbReference type="EMBL" id="FWFG01000023">
    <property type="protein sequence ID" value="SLM88826.1"/>
    <property type="molecule type" value="Genomic_DNA"/>
</dbReference>
<keyword evidence="5 6" id="KW-0378">Hydrolase</keyword>
<evidence type="ECO:0000256" key="4">
    <source>
        <dbReference type="ARBA" id="ARBA00022723"/>
    </source>
</evidence>
<evidence type="ECO:0000313" key="9">
    <source>
        <dbReference type="EMBL" id="SLM88826.1"/>
    </source>
</evidence>